<comment type="caution">
    <text evidence="1">The sequence shown here is derived from an EMBL/GenBank/DDBJ whole genome shotgun (WGS) entry which is preliminary data.</text>
</comment>
<keyword evidence="2" id="KW-1185">Reference proteome</keyword>
<dbReference type="AlphaFoldDB" id="A0A1E3VV77"/>
<dbReference type="STRING" id="1774969.AUC69_12515"/>
<accession>A0A1E3VV77</accession>
<gene>
    <name evidence="1" type="ORF">AUC69_12515</name>
</gene>
<evidence type="ECO:0000313" key="1">
    <source>
        <dbReference type="EMBL" id="ODR97425.1"/>
    </source>
</evidence>
<protein>
    <submittedName>
        <fullName evidence="1">Uncharacterized protein</fullName>
    </submittedName>
</protein>
<reference evidence="1 2" key="1">
    <citation type="journal article" date="2016" name="Environ. Microbiol.">
        <title>New Methyloceanibacter diversity from North Sea sediments includes methanotroph containing solely the soluble methane monooxygenase.</title>
        <authorList>
            <person name="Vekeman B."/>
            <person name="Kerckhof F.M."/>
            <person name="Cremers G."/>
            <person name="de Vos P."/>
            <person name="Vandamme P."/>
            <person name="Boon N."/>
            <person name="Op den Camp H.J."/>
            <person name="Heylen K."/>
        </authorList>
    </citation>
    <scope>NUCLEOTIDE SEQUENCE [LARGE SCALE GENOMIC DNA]</scope>
    <source>
        <strain evidence="1 2">R-67175</strain>
    </source>
</reference>
<name>A0A1E3VV77_9HYPH</name>
<dbReference type="Proteomes" id="UP000094472">
    <property type="component" value="Unassembled WGS sequence"/>
</dbReference>
<sequence>MSMRPEDKTPSQENGQVQYCAEYAQQAERLSQLGLDDADLAFFFGVNQGTLDQWKAEQLEFLTGIEIGRLTVEGIVERATVRNITGYTAIKQRVLRGRVIELEYHVRGDPWAGMEWLSLRKPSWVDGA</sequence>
<dbReference type="EMBL" id="LPWF01000026">
    <property type="protein sequence ID" value="ODR97425.1"/>
    <property type="molecule type" value="Genomic_DNA"/>
</dbReference>
<proteinExistence type="predicted"/>
<evidence type="ECO:0000313" key="2">
    <source>
        <dbReference type="Proteomes" id="UP000094472"/>
    </source>
</evidence>
<organism evidence="1 2">
    <name type="scientific">Methyloceanibacter superfactus</name>
    <dbReference type="NCBI Taxonomy" id="1774969"/>
    <lineage>
        <taxon>Bacteria</taxon>
        <taxon>Pseudomonadati</taxon>
        <taxon>Pseudomonadota</taxon>
        <taxon>Alphaproteobacteria</taxon>
        <taxon>Hyphomicrobiales</taxon>
        <taxon>Hyphomicrobiaceae</taxon>
        <taxon>Methyloceanibacter</taxon>
    </lineage>
</organism>